<dbReference type="InParanoid" id="A2EIM6"/>
<name>A2EIM6_TRIV3</name>
<keyword evidence="1" id="KW-0677">Repeat</keyword>
<keyword evidence="6" id="KW-1185">Reference proteome</keyword>
<dbReference type="SMART" id="SM00248">
    <property type="entry name" value="ANK"/>
    <property type="match status" value="6"/>
</dbReference>
<proteinExistence type="predicted"/>
<dbReference type="Pfam" id="PF11929">
    <property type="entry name" value="DUF3447"/>
    <property type="match status" value="1"/>
</dbReference>
<dbReference type="VEuPathDB" id="TrichDB:TVAGG3_0960200"/>
<dbReference type="InterPro" id="IPR020683">
    <property type="entry name" value="DUF3447"/>
</dbReference>
<dbReference type="OrthoDB" id="194358at2759"/>
<evidence type="ECO:0000313" key="6">
    <source>
        <dbReference type="Proteomes" id="UP000001542"/>
    </source>
</evidence>
<dbReference type="AlphaFoldDB" id="A2EIM6"/>
<dbReference type="SMR" id="A2EIM6"/>
<evidence type="ECO:0000313" key="5">
    <source>
        <dbReference type="EMBL" id="EAY07453.1"/>
    </source>
</evidence>
<evidence type="ECO:0000256" key="3">
    <source>
        <dbReference type="PROSITE-ProRule" id="PRU00023"/>
    </source>
</evidence>
<accession>A2EIM6</accession>
<dbReference type="Gene3D" id="1.25.40.20">
    <property type="entry name" value="Ankyrin repeat-containing domain"/>
    <property type="match status" value="1"/>
</dbReference>
<dbReference type="PANTHER" id="PTHR24198">
    <property type="entry name" value="ANKYRIN REPEAT AND PROTEIN KINASE DOMAIN-CONTAINING PROTEIN"/>
    <property type="match status" value="1"/>
</dbReference>
<dbReference type="RefSeq" id="XP_001319676.1">
    <property type="nucleotide sequence ID" value="XM_001319641.1"/>
</dbReference>
<evidence type="ECO:0000259" key="4">
    <source>
        <dbReference type="Pfam" id="PF11929"/>
    </source>
</evidence>
<keyword evidence="2 3" id="KW-0040">ANK repeat</keyword>
<feature type="domain" description="DUF3447" evidence="4">
    <location>
        <begin position="33"/>
        <end position="105"/>
    </location>
</feature>
<feature type="repeat" description="ANK" evidence="3">
    <location>
        <begin position="145"/>
        <end position="177"/>
    </location>
</feature>
<protein>
    <recommendedName>
        <fullName evidence="4">DUF3447 domain-containing protein</fullName>
    </recommendedName>
</protein>
<dbReference type="VEuPathDB" id="TrichDB:TVAG_499390"/>
<reference evidence="5" key="1">
    <citation type="submission" date="2006-10" db="EMBL/GenBank/DDBJ databases">
        <authorList>
            <person name="Amadeo P."/>
            <person name="Zhao Q."/>
            <person name="Wortman J."/>
            <person name="Fraser-Liggett C."/>
            <person name="Carlton J."/>
        </authorList>
    </citation>
    <scope>NUCLEOTIDE SEQUENCE</scope>
    <source>
        <strain evidence="5">G3</strain>
    </source>
</reference>
<dbReference type="InterPro" id="IPR002110">
    <property type="entry name" value="Ankyrin_rpt"/>
</dbReference>
<gene>
    <name evidence="5" type="ORF">TVAG_499390</name>
</gene>
<dbReference type="EMBL" id="DS113399">
    <property type="protein sequence ID" value="EAY07453.1"/>
    <property type="molecule type" value="Genomic_DNA"/>
</dbReference>
<dbReference type="Proteomes" id="UP000001542">
    <property type="component" value="Unassembled WGS sequence"/>
</dbReference>
<dbReference type="KEGG" id="tva:4765346"/>
<evidence type="ECO:0000256" key="1">
    <source>
        <dbReference type="ARBA" id="ARBA00022737"/>
    </source>
</evidence>
<dbReference type="PROSITE" id="PS50088">
    <property type="entry name" value="ANK_REPEAT"/>
    <property type="match status" value="1"/>
</dbReference>
<evidence type="ECO:0000256" key="2">
    <source>
        <dbReference type="ARBA" id="ARBA00023043"/>
    </source>
</evidence>
<dbReference type="eggNOG" id="KOG4177">
    <property type="taxonomic scope" value="Eukaryota"/>
</dbReference>
<organism evidence="5 6">
    <name type="scientific">Trichomonas vaginalis (strain ATCC PRA-98 / G3)</name>
    <dbReference type="NCBI Taxonomy" id="412133"/>
    <lineage>
        <taxon>Eukaryota</taxon>
        <taxon>Metamonada</taxon>
        <taxon>Parabasalia</taxon>
        <taxon>Trichomonadida</taxon>
        <taxon>Trichomonadidae</taxon>
        <taxon>Trichomonas</taxon>
    </lineage>
</organism>
<dbReference type="Pfam" id="PF12796">
    <property type="entry name" value="Ank_2"/>
    <property type="match status" value="1"/>
</dbReference>
<dbReference type="Pfam" id="PF00023">
    <property type="entry name" value="Ank"/>
    <property type="match status" value="1"/>
</dbReference>
<dbReference type="PANTHER" id="PTHR24198:SF165">
    <property type="entry name" value="ANKYRIN REPEAT-CONTAINING PROTEIN-RELATED"/>
    <property type="match status" value="1"/>
</dbReference>
<dbReference type="SUPFAM" id="SSF48403">
    <property type="entry name" value="Ankyrin repeat"/>
    <property type="match status" value="1"/>
</dbReference>
<dbReference type="InterPro" id="IPR036770">
    <property type="entry name" value="Ankyrin_rpt-contain_sf"/>
</dbReference>
<sequence>MKLLHFAAKVGSLECFKEILKYCDLKDIEIANLSEEILREAFIGGNISIISICINYLDIDPDNKCIESAVSTHHNDIVSFFCEKYPSLSYSWESCISSLNFEMFFKKLSARNSNEAIFLIAKVNIPILTDYFLIQDINLDIKNSKNETLLMHCAIHGNFELAKQLINRGVNVNAKCDDQINALMFSAMNNTYKVARVLLSCSNIDLYDTASDGANALTLCAYFNSPDVAKVLISSGFDVNRPAIHGYTPIAIAAMKNSYKTAKVLIKANCDIERVFDNGFDSLTLAKIYNSKDVEVLLNHCYYHRYGGCGSNINRGCLIV</sequence>
<reference evidence="5" key="2">
    <citation type="journal article" date="2007" name="Science">
        <title>Draft genome sequence of the sexually transmitted pathogen Trichomonas vaginalis.</title>
        <authorList>
            <person name="Carlton J.M."/>
            <person name="Hirt R.P."/>
            <person name="Silva J.C."/>
            <person name="Delcher A.L."/>
            <person name="Schatz M."/>
            <person name="Zhao Q."/>
            <person name="Wortman J.R."/>
            <person name="Bidwell S.L."/>
            <person name="Alsmark U.C.M."/>
            <person name="Besteiro S."/>
            <person name="Sicheritz-Ponten T."/>
            <person name="Noel C.J."/>
            <person name="Dacks J.B."/>
            <person name="Foster P.G."/>
            <person name="Simillion C."/>
            <person name="Van de Peer Y."/>
            <person name="Miranda-Saavedra D."/>
            <person name="Barton G.J."/>
            <person name="Westrop G.D."/>
            <person name="Mueller S."/>
            <person name="Dessi D."/>
            <person name="Fiori P.L."/>
            <person name="Ren Q."/>
            <person name="Paulsen I."/>
            <person name="Zhang H."/>
            <person name="Bastida-Corcuera F.D."/>
            <person name="Simoes-Barbosa A."/>
            <person name="Brown M.T."/>
            <person name="Hayes R.D."/>
            <person name="Mukherjee M."/>
            <person name="Okumura C.Y."/>
            <person name="Schneider R."/>
            <person name="Smith A.J."/>
            <person name="Vanacova S."/>
            <person name="Villalvazo M."/>
            <person name="Haas B.J."/>
            <person name="Pertea M."/>
            <person name="Feldblyum T.V."/>
            <person name="Utterback T.R."/>
            <person name="Shu C.L."/>
            <person name="Osoegawa K."/>
            <person name="de Jong P.J."/>
            <person name="Hrdy I."/>
            <person name="Horvathova L."/>
            <person name="Zubacova Z."/>
            <person name="Dolezal P."/>
            <person name="Malik S.B."/>
            <person name="Logsdon J.M. Jr."/>
            <person name="Henze K."/>
            <person name="Gupta A."/>
            <person name="Wang C.C."/>
            <person name="Dunne R.L."/>
            <person name="Upcroft J.A."/>
            <person name="Upcroft P."/>
            <person name="White O."/>
            <person name="Salzberg S.L."/>
            <person name="Tang P."/>
            <person name="Chiu C.-H."/>
            <person name="Lee Y.-S."/>
            <person name="Embley T.M."/>
            <person name="Coombs G.H."/>
            <person name="Mottram J.C."/>
            <person name="Tachezy J."/>
            <person name="Fraser-Liggett C.M."/>
            <person name="Johnson P.J."/>
        </authorList>
    </citation>
    <scope>NUCLEOTIDE SEQUENCE [LARGE SCALE GENOMIC DNA]</scope>
    <source>
        <strain evidence="5">G3</strain>
    </source>
</reference>
<dbReference type="STRING" id="5722.A2EIM6"/>